<feature type="transmembrane region" description="Helical" evidence="2">
    <location>
        <begin position="147"/>
        <end position="172"/>
    </location>
</feature>
<evidence type="ECO:0000313" key="4">
    <source>
        <dbReference type="Proteomes" id="UP000008141"/>
    </source>
</evidence>
<evidence type="ECO:0000313" key="3">
    <source>
        <dbReference type="EMBL" id="EFN55879.1"/>
    </source>
</evidence>
<dbReference type="OrthoDB" id="413313at2759"/>
<dbReference type="eggNOG" id="ENOG502QRYZ">
    <property type="taxonomic scope" value="Eukaryota"/>
</dbReference>
<dbReference type="GeneID" id="17355205"/>
<dbReference type="PANTHER" id="PTHR10974:SF1">
    <property type="entry name" value="FI08016P-RELATED"/>
    <property type="match status" value="1"/>
</dbReference>
<reference evidence="3 4" key="1">
    <citation type="journal article" date="2010" name="Plant Cell">
        <title>The Chlorella variabilis NC64A genome reveals adaptation to photosymbiosis, coevolution with viruses, and cryptic sex.</title>
        <authorList>
            <person name="Blanc G."/>
            <person name="Duncan G."/>
            <person name="Agarkova I."/>
            <person name="Borodovsky M."/>
            <person name="Gurnon J."/>
            <person name="Kuo A."/>
            <person name="Lindquist E."/>
            <person name="Lucas S."/>
            <person name="Pangilinan J."/>
            <person name="Polle J."/>
            <person name="Salamov A."/>
            <person name="Terry A."/>
            <person name="Yamada T."/>
            <person name="Dunigan D.D."/>
            <person name="Grigoriev I.V."/>
            <person name="Claverie J.M."/>
            <person name="Van Etten J.L."/>
        </authorList>
    </citation>
    <scope>NUCLEOTIDE SEQUENCE [LARGE SCALE GENOMIC DNA]</scope>
    <source>
        <strain evidence="3 4">NC64A</strain>
    </source>
</reference>
<dbReference type="RefSeq" id="XP_005847981.1">
    <property type="nucleotide sequence ID" value="XM_005847919.1"/>
</dbReference>
<keyword evidence="2" id="KW-1133">Transmembrane helix</keyword>
<dbReference type="STRING" id="554065.E1ZDL0"/>
<name>E1ZDL0_CHLVA</name>
<feature type="transmembrane region" description="Helical" evidence="2">
    <location>
        <begin position="178"/>
        <end position="200"/>
    </location>
</feature>
<accession>E1ZDL0</accession>
<evidence type="ECO:0000256" key="1">
    <source>
        <dbReference type="SAM" id="MobiDB-lite"/>
    </source>
</evidence>
<dbReference type="KEGG" id="cvr:CHLNCDRAFT_145486"/>
<dbReference type="Gene3D" id="3.40.720.10">
    <property type="entry name" value="Alkaline Phosphatase, subunit A"/>
    <property type="match status" value="1"/>
</dbReference>
<evidence type="ECO:0000256" key="2">
    <source>
        <dbReference type="SAM" id="Phobius"/>
    </source>
</evidence>
<dbReference type="InParanoid" id="E1ZDL0"/>
<dbReference type="Pfam" id="PF02995">
    <property type="entry name" value="DUF229"/>
    <property type="match status" value="1"/>
</dbReference>
<feature type="transmembrane region" description="Helical" evidence="2">
    <location>
        <begin position="55"/>
        <end position="72"/>
    </location>
</feature>
<dbReference type="Proteomes" id="UP000008141">
    <property type="component" value="Unassembled WGS sequence"/>
</dbReference>
<dbReference type="SUPFAM" id="SSF53649">
    <property type="entry name" value="Alkaline phosphatase-like"/>
    <property type="match status" value="1"/>
</dbReference>
<dbReference type="OMA" id="RCLGNKH"/>
<organism evidence="4">
    <name type="scientific">Chlorella variabilis</name>
    <name type="common">Green alga</name>
    <dbReference type="NCBI Taxonomy" id="554065"/>
    <lineage>
        <taxon>Eukaryota</taxon>
        <taxon>Viridiplantae</taxon>
        <taxon>Chlorophyta</taxon>
        <taxon>core chlorophytes</taxon>
        <taxon>Trebouxiophyceae</taxon>
        <taxon>Chlorellales</taxon>
        <taxon>Chlorellaceae</taxon>
        <taxon>Chlorella clade</taxon>
        <taxon>Chlorella</taxon>
    </lineage>
</organism>
<gene>
    <name evidence="3" type="ORF">CHLNCDRAFT_145486</name>
</gene>
<feature type="compositionally biased region" description="Gly residues" evidence="1">
    <location>
        <begin position="332"/>
        <end position="358"/>
    </location>
</feature>
<dbReference type="AlphaFoldDB" id="E1ZDL0"/>
<dbReference type="EMBL" id="GL433843">
    <property type="protein sequence ID" value="EFN55879.1"/>
    <property type="molecule type" value="Genomic_DNA"/>
</dbReference>
<feature type="transmembrane region" description="Helical" evidence="2">
    <location>
        <begin position="92"/>
        <end position="111"/>
    </location>
</feature>
<dbReference type="InterPro" id="IPR004245">
    <property type="entry name" value="DUF229"/>
</dbReference>
<dbReference type="PANTHER" id="PTHR10974">
    <property type="entry name" value="FI08016P-RELATED"/>
    <property type="match status" value="1"/>
</dbReference>
<dbReference type="GO" id="GO:0005615">
    <property type="term" value="C:extracellular space"/>
    <property type="evidence" value="ECO:0007669"/>
    <property type="project" value="TreeGrafter"/>
</dbReference>
<keyword evidence="2" id="KW-0812">Transmembrane</keyword>
<keyword evidence="4" id="KW-1185">Reference proteome</keyword>
<proteinExistence type="predicted"/>
<feature type="region of interest" description="Disordered" evidence="1">
    <location>
        <begin position="319"/>
        <end position="360"/>
    </location>
</feature>
<keyword evidence="2" id="KW-0472">Membrane</keyword>
<protein>
    <submittedName>
        <fullName evidence="3">Uncharacterized protein</fullName>
    </submittedName>
</protein>
<sequence>MLPKHAAVLRTSGATSRPVSHSGSAPGSLGVECLPLLPGPAKACGAKEPRQATSAVAACVFLTLTYLAAYWISLMGGSHSRDLAFINAHLNLIARCLITAILAFTAAVWAARLLGPWAWRARGALAAAHLALLCYDHGQDFQAHGFYNWMLFLVVALPLNMLLLGLFLWYTSMRPRQFAASLLGTGAAAALAVALALLHYQHIAHRGFMGRSLNFWTGSQQCPPIRGFDATFSSAGLLTISGCPAGAATGYTRFPDTRMWSVEQKTHLGAAYQVNVLKLLKEEPYTAPVQLSGVEAVLARCGEQERLLTRIAAVRQRLPPEPPLALRPGAAGSDGGQGSGSSGGGTEEAGRPAGGAASGGQPERLNVLILFLDSLGRRHFFRRMPRSAAAVEAVARRGASSLHQFFRYHVTGFHTDPNTHVMYTGSPFENQRAQPFWHAYRQAGYVSGSVYNLCEDWGAEYDSMRTPHDHELVAPFCLPEYHPVTLDGEPYQMFKGAFSILRRCLRGRHVHQYNFDYSRAFMEAYQGVAPWLLISSFHEGHEGTGEVLGTVDADLAAFLLGLTDEQLNSTAVLLVSDHGMTMGINYMLTQNGRITEHKIPLLAMLLPAWVGERYPAQAAALAANEQRLVSGYDLHATLHHLLHLGESDVPPEQQYDSWRVAGNVAESVRWGVSLLAEVPAGRNCDEAGIPPDFCQCFAP</sequence>
<dbReference type="InterPro" id="IPR017850">
    <property type="entry name" value="Alkaline_phosphatase_core_sf"/>
</dbReference>